<dbReference type="AlphaFoldDB" id="A0A5N6XKM2"/>
<protein>
    <recommendedName>
        <fullName evidence="5">Zn(2)-C6 fungal-type domain-containing protein</fullName>
    </recommendedName>
</protein>
<dbReference type="GO" id="GO:0008270">
    <property type="term" value="F:zinc ion binding"/>
    <property type="evidence" value="ECO:0007669"/>
    <property type="project" value="InterPro"/>
</dbReference>
<feature type="domain" description="Zn(2)-C6 fungal-type" evidence="5">
    <location>
        <begin position="7"/>
        <end position="30"/>
    </location>
</feature>
<name>A0A5N6XKM2_9EURO</name>
<keyword evidence="7" id="KW-1185">Reference proteome</keyword>
<proteinExistence type="predicted"/>
<sequence>MLIHAQIKCDAAVPQCNWCSHHNIPCTFERVIHKRRKDKTNANTQQKTTGLAERIDRIEKLLTDSLFREPSLSA</sequence>
<evidence type="ECO:0000256" key="2">
    <source>
        <dbReference type="ARBA" id="ARBA00023125"/>
    </source>
</evidence>
<evidence type="ECO:0000259" key="5">
    <source>
        <dbReference type="Pfam" id="PF00172"/>
    </source>
</evidence>
<dbReference type="Gene3D" id="4.10.240.10">
    <property type="entry name" value="Zn(2)-C6 fungal-type DNA-binding domain"/>
    <property type="match status" value="1"/>
</dbReference>
<gene>
    <name evidence="6" type="ORF">BDV39DRAFT_1516</name>
</gene>
<evidence type="ECO:0000256" key="3">
    <source>
        <dbReference type="ARBA" id="ARBA00023163"/>
    </source>
</evidence>
<dbReference type="GO" id="GO:0000981">
    <property type="term" value="F:DNA-binding transcription factor activity, RNA polymerase II-specific"/>
    <property type="evidence" value="ECO:0007669"/>
    <property type="project" value="InterPro"/>
</dbReference>
<reference evidence="7" key="1">
    <citation type="submission" date="2019-04" db="EMBL/GenBank/DDBJ databases">
        <title>Friends and foes A comparative genomics studyof 23 Aspergillus species from section Flavi.</title>
        <authorList>
            <consortium name="DOE Joint Genome Institute"/>
            <person name="Kjaerbolling I."/>
            <person name="Vesth T."/>
            <person name="Frisvad J.C."/>
            <person name="Nybo J.L."/>
            <person name="Theobald S."/>
            <person name="Kildgaard S."/>
            <person name="Isbrandt T."/>
            <person name="Kuo A."/>
            <person name="Sato A."/>
            <person name="Lyhne E.K."/>
            <person name="Kogle M.E."/>
            <person name="Wiebenga A."/>
            <person name="Kun R.S."/>
            <person name="Lubbers R.J."/>
            <person name="Makela M.R."/>
            <person name="Barry K."/>
            <person name="Chovatia M."/>
            <person name="Clum A."/>
            <person name="Daum C."/>
            <person name="Haridas S."/>
            <person name="He G."/>
            <person name="LaButti K."/>
            <person name="Lipzen A."/>
            <person name="Mondo S."/>
            <person name="Riley R."/>
            <person name="Salamov A."/>
            <person name="Simmons B.A."/>
            <person name="Magnuson J.K."/>
            <person name="Henrissat B."/>
            <person name="Mortensen U.H."/>
            <person name="Larsen T.O."/>
            <person name="Devries R.P."/>
            <person name="Grigoriev I.V."/>
            <person name="Machida M."/>
            <person name="Baker S.E."/>
            <person name="Andersen M.R."/>
        </authorList>
    </citation>
    <scope>NUCLEOTIDE SEQUENCE [LARGE SCALE GENOMIC DNA]</scope>
    <source>
        <strain evidence="7">CBS 130017</strain>
    </source>
</reference>
<evidence type="ECO:0000313" key="6">
    <source>
        <dbReference type="EMBL" id="KAE8333784.1"/>
    </source>
</evidence>
<keyword evidence="1" id="KW-0805">Transcription regulation</keyword>
<evidence type="ECO:0000313" key="7">
    <source>
        <dbReference type="Proteomes" id="UP000325945"/>
    </source>
</evidence>
<dbReference type="SUPFAM" id="SSF57701">
    <property type="entry name" value="Zn2/Cys6 DNA-binding domain"/>
    <property type="match status" value="1"/>
</dbReference>
<accession>A0A5N6XKM2</accession>
<dbReference type="Proteomes" id="UP000325945">
    <property type="component" value="Unassembled WGS sequence"/>
</dbReference>
<evidence type="ECO:0000256" key="4">
    <source>
        <dbReference type="ARBA" id="ARBA00023242"/>
    </source>
</evidence>
<keyword evidence="3" id="KW-0804">Transcription</keyword>
<organism evidence="6 7">
    <name type="scientific">Aspergillus sergii</name>
    <dbReference type="NCBI Taxonomy" id="1034303"/>
    <lineage>
        <taxon>Eukaryota</taxon>
        <taxon>Fungi</taxon>
        <taxon>Dikarya</taxon>
        <taxon>Ascomycota</taxon>
        <taxon>Pezizomycotina</taxon>
        <taxon>Eurotiomycetes</taxon>
        <taxon>Eurotiomycetidae</taxon>
        <taxon>Eurotiales</taxon>
        <taxon>Aspergillaceae</taxon>
        <taxon>Aspergillus</taxon>
        <taxon>Aspergillus subgen. Circumdati</taxon>
    </lineage>
</organism>
<evidence type="ECO:0000256" key="1">
    <source>
        <dbReference type="ARBA" id="ARBA00023015"/>
    </source>
</evidence>
<dbReference type="GO" id="GO:0003677">
    <property type="term" value="F:DNA binding"/>
    <property type="evidence" value="ECO:0007669"/>
    <property type="project" value="UniProtKB-KW"/>
</dbReference>
<dbReference type="GO" id="GO:0009893">
    <property type="term" value="P:positive regulation of metabolic process"/>
    <property type="evidence" value="ECO:0007669"/>
    <property type="project" value="UniProtKB-ARBA"/>
</dbReference>
<keyword evidence="2" id="KW-0238">DNA-binding</keyword>
<dbReference type="InterPro" id="IPR036864">
    <property type="entry name" value="Zn2-C6_fun-type_DNA-bd_sf"/>
</dbReference>
<dbReference type="EMBL" id="ML741761">
    <property type="protein sequence ID" value="KAE8333784.1"/>
    <property type="molecule type" value="Genomic_DNA"/>
</dbReference>
<keyword evidence="4" id="KW-0539">Nucleus</keyword>
<dbReference type="Pfam" id="PF00172">
    <property type="entry name" value="Zn_clus"/>
    <property type="match status" value="1"/>
</dbReference>
<dbReference type="InterPro" id="IPR001138">
    <property type="entry name" value="Zn2Cys6_DnaBD"/>
</dbReference>